<evidence type="ECO:0000256" key="4">
    <source>
        <dbReference type="ARBA" id="ARBA00022989"/>
    </source>
</evidence>
<dbReference type="OrthoDB" id="302535at2759"/>
<comment type="subcellular location">
    <subcellularLocation>
        <location evidence="1">Membrane</location>
        <topology evidence="1">Single-pass type I membrane protein</topology>
    </subcellularLocation>
</comment>
<evidence type="ECO:0000256" key="6">
    <source>
        <dbReference type="ARBA" id="ARBA00023170"/>
    </source>
</evidence>
<comment type="caution">
    <text evidence="9">The sequence shown here is derived from an EMBL/GenBank/DDBJ whole genome shotgun (WGS) entry which is preliminary data.</text>
</comment>
<gene>
    <name evidence="9" type="ORF">BV898_16623</name>
</gene>
<dbReference type="InterPro" id="IPR001828">
    <property type="entry name" value="ANF_lig-bd_rcpt"/>
</dbReference>
<dbReference type="Pfam" id="PF01094">
    <property type="entry name" value="ANF_receptor"/>
    <property type="match status" value="1"/>
</dbReference>
<accession>A0A9X6NG74</accession>
<protein>
    <recommendedName>
        <fullName evidence="8">Receptor ligand binding region domain-containing protein</fullName>
    </recommendedName>
</protein>
<reference evidence="10" key="1">
    <citation type="submission" date="2017-01" db="EMBL/GenBank/DDBJ databases">
        <title>Comparative genomics of anhydrobiosis in the tardigrade Hypsibius dujardini.</title>
        <authorList>
            <person name="Yoshida Y."/>
            <person name="Koutsovoulos G."/>
            <person name="Laetsch D."/>
            <person name="Stevens L."/>
            <person name="Kumar S."/>
            <person name="Horikawa D."/>
            <person name="Ishino K."/>
            <person name="Komine S."/>
            <person name="Tomita M."/>
            <person name="Blaxter M."/>
            <person name="Arakawa K."/>
        </authorList>
    </citation>
    <scope>NUCLEOTIDE SEQUENCE [LARGE SCALE GENOMIC DNA]</scope>
    <source>
        <strain evidence="10">Z151</strain>
    </source>
</reference>
<dbReference type="GO" id="GO:0016020">
    <property type="term" value="C:membrane"/>
    <property type="evidence" value="ECO:0007669"/>
    <property type="project" value="UniProtKB-SubCell"/>
</dbReference>
<keyword evidence="5" id="KW-0472">Membrane</keyword>
<evidence type="ECO:0000256" key="5">
    <source>
        <dbReference type="ARBA" id="ARBA00023136"/>
    </source>
</evidence>
<dbReference type="InterPro" id="IPR028082">
    <property type="entry name" value="Peripla_BP_I"/>
</dbReference>
<dbReference type="Gene3D" id="3.40.50.2300">
    <property type="match status" value="2"/>
</dbReference>
<evidence type="ECO:0000313" key="9">
    <source>
        <dbReference type="EMBL" id="OWA52163.1"/>
    </source>
</evidence>
<evidence type="ECO:0000256" key="2">
    <source>
        <dbReference type="ARBA" id="ARBA00022692"/>
    </source>
</evidence>
<proteinExistence type="predicted"/>
<keyword evidence="2" id="KW-0812">Transmembrane</keyword>
<dbReference type="EMBL" id="MTYJ01000254">
    <property type="protein sequence ID" value="OWA52163.1"/>
    <property type="molecule type" value="Genomic_DNA"/>
</dbReference>
<keyword evidence="6" id="KW-0675">Receptor</keyword>
<dbReference type="PRINTS" id="PR00255">
    <property type="entry name" value="NATPEPTIDER"/>
</dbReference>
<feature type="domain" description="Receptor ligand binding region" evidence="8">
    <location>
        <begin position="100"/>
        <end position="268"/>
    </location>
</feature>
<name>A0A9X6NG74_HYPEX</name>
<keyword evidence="3" id="KW-0732">Signal</keyword>
<keyword evidence="7" id="KW-0325">Glycoprotein</keyword>
<dbReference type="AlphaFoldDB" id="A0A9X6NG74"/>
<sequence length="324" mass="36196">MGVVLSEGTFFRFDSRNLVTAMDLAVQKAFTVYNIEFEPFFCLSRGTECSTSFALPSVVTALNASVNFIVALMEYMRKNRQSPYDYPVKGSEVTGFKKADAIHDDASLEARVILFLISPKIIRQLLIQAQWRGICNGDYAFFLVDIFKTDFISPQNGATDLPCHALFVLSLSFSEKDAAFKAFAQQVRGNVRLPADVPPIDVTYYSTTFHDALLIYAAVLNETIADGRDMTKDNVKYLADKFKNRTFKGCIGPLYMDGNGNHAADFKFYQAVRGGTGANATRSDFSRVAQYMGSRGVYKPIQPIQWLGADNTGYKQASLRLRRK</sequence>
<dbReference type="SUPFAM" id="SSF53822">
    <property type="entry name" value="Periplasmic binding protein-like I"/>
    <property type="match status" value="1"/>
</dbReference>
<dbReference type="InterPro" id="IPR001170">
    <property type="entry name" value="ANPR/GUC"/>
</dbReference>
<organism evidence="9 10">
    <name type="scientific">Hypsibius exemplaris</name>
    <name type="common">Freshwater tardigrade</name>
    <dbReference type="NCBI Taxonomy" id="2072580"/>
    <lineage>
        <taxon>Eukaryota</taxon>
        <taxon>Metazoa</taxon>
        <taxon>Ecdysozoa</taxon>
        <taxon>Tardigrada</taxon>
        <taxon>Eutardigrada</taxon>
        <taxon>Parachela</taxon>
        <taxon>Hypsibioidea</taxon>
        <taxon>Hypsibiidae</taxon>
        <taxon>Hypsibius</taxon>
    </lineage>
</organism>
<evidence type="ECO:0000256" key="1">
    <source>
        <dbReference type="ARBA" id="ARBA00004479"/>
    </source>
</evidence>
<evidence type="ECO:0000256" key="3">
    <source>
        <dbReference type="ARBA" id="ARBA00022729"/>
    </source>
</evidence>
<evidence type="ECO:0000259" key="8">
    <source>
        <dbReference type="Pfam" id="PF01094"/>
    </source>
</evidence>
<keyword evidence="4" id="KW-1133">Transmembrane helix</keyword>
<evidence type="ECO:0000256" key="7">
    <source>
        <dbReference type="ARBA" id="ARBA00023180"/>
    </source>
</evidence>
<evidence type="ECO:0000313" key="10">
    <source>
        <dbReference type="Proteomes" id="UP000192578"/>
    </source>
</evidence>
<keyword evidence="10" id="KW-1185">Reference proteome</keyword>
<dbReference type="Proteomes" id="UP000192578">
    <property type="component" value="Unassembled WGS sequence"/>
</dbReference>